<reference evidence="3" key="2">
    <citation type="submission" date="2018-07" db="EMBL/GenBank/DDBJ databases">
        <authorList>
            <person name="Quirk P.G."/>
            <person name="Krulwich T.A."/>
        </authorList>
    </citation>
    <scope>NUCLEOTIDE SEQUENCE</scope>
</reference>
<gene>
    <name evidence="2" type="primary">CSON011308</name>
</gene>
<keyword evidence="1" id="KW-0732">Signal</keyword>
<dbReference type="AlphaFoldDB" id="A0A336K1P5"/>
<sequence>MVFKLVASIFICCAVPTFATFGEFFKDSSNRREISHVKHVAPSTYSVPIFQYGPPKLKLNVQKQGQEKFSGLIDKFNKKPGFKSISKVSHGARFPINIKSFGNHNIGHGQATHKRPSFPQPQIKGHCDGWIPILGPSVVPEPLHIAQEVHQPESIHVQALPIENLNQHSTYGVPEAVQVQEPIFAEPLSVENHNQHLTYGVPAEQKLQITQSHAIDSFSNNDQNTVNLIDTGLQAPALSSSLHDELSGGFDIIKSHGFELTNLNNDNTFNQLPPAVNAPSTTYGFPSFSNHVPFKQIHKQPPIFTGQKSALGIRYGSVSGNLKPWPIPGTPPKYPLSFREPVPRGLIESIGHNVQHLDNYGVKLHPQTNIYLPPPPSPLPISNAHTLPLKLSPVQFLSTDYSGHQQAHESNQVVITHQNTCTHGPNFGDNAVSSNVVVAQNSPVKDISSYGPPASGTIDSVDEAQLPGLDGLNVISAQKSQTVEILEKSPENVAYDVQFQKSIASTGQGGISVNHDQIINNGLLQSIITAVEQPQPNILEHADQRVDSSNDIKIVFNTTKSISDNIETELPKANN</sequence>
<evidence type="ECO:0000313" key="2">
    <source>
        <dbReference type="EMBL" id="SSW98619.1"/>
    </source>
</evidence>
<dbReference type="EMBL" id="UFQT01000048">
    <property type="protein sequence ID" value="SSX19005.1"/>
    <property type="molecule type" value="Genomic_DNA"/>
</dbReference>
<protein>
    <submittedName>
        <fullName evidence="2">CSON011308 protein</fullName>
    </submittedName>
</protein>
<dbReference type="EMBL" id="UFQS01000048">
    <property type="protein sequence ID" value="SSW98619.1"/>
    <property type="molecule type" value="Genomic_DNA"/>
</dbReference>
<evidence type="ECO:0000256" key="1">
    <source>
        <dbReference type="SAM" id="SignalP"/>
    </source>
</evidence>
<accession>A0A336K1P5</accession>
<feature type="signal peptide" evidence="1">
    <location>
        <begin position="1"/>
        <end position="19"/>
    </location>
</feature>
<dbReference type="VEuPathDB" id="VectorBase:CSON011308"/>
<name>A0A336K1P5_CULSO</name>
<organism evidence="2">
    <name type="scientific">Culicoides sonorensis</name>
    <name type="common">Biting midge</name>
    <dbReference type="NCBI Taxonomy" id="179676"/>
    <lineage>
        <taxon>Eukaryota</taxon>
        <taxon>Metazoa</taxon>
        <taxon>Ecdysozoa</taxon>
        <taxon>Arthropoda</taxon>
        <taxon>Hexapoda</taxon>
        <taxon>Insecta</taxon>
        <taxon>Pterygota</taxon>
        <taxon>Neoptera</taxon>
        <taxon>Endopterygota</taxon>
        <taxon>Diptera</taxon>
        <taxon>Nematocera</taxon>
        <taxon>Chironomoidea</taxon>
        <taxon>Ceratopogonidae</taxon>
        <taxon>Ceratopogoninae</taxon>
        <taxon>Culicoides</taxon>
        <taxon>Monoculicoides</taxon>
    </lineage>
</organism>
<proteinExistence type="predicted"/>
<evidence type="ECO:0000313" key="3">
    <source>
        <dbReference type="EMBL" id="SSX19005.1"/>
    </source>
</evidence>
<reference evidence="2" key="1">
    <citation type="submission" date="2018-04" db="EMBL/GenBank/DDBJ databases">
        <authorList>
            <person name="Go L.Y."/>
            <person name="Mitchell J.A."/>
        </authorList>
    </citation>
    <scope>NUCLEOTIDE SEQUENCE</scope>
    <source>
        <tissue evidence="2">Whole organism</tissue>
    </source>
</reference>
<feature type="chain" id="PRO_5036328498" evidence="1">
    <location>
        <begin position="20"/>
        <end position="575"/>
    </location>
</feature>